<gene>
    <name evidence="1" type="ORF">ACD_4C00142G0002</name>
</gene>
<comment type="caution">
    <text evidence="1">The sequence shown here is derived from an EMBL/GenBank/DDBJ whole genome shotgun (WGS) entry which is preliminary data.</text>
</comment>
<accession>K2FV16</accession>
<dbReference type="AlphaFoldDB" id="K2FV16"/>
<proteinExistence type="predicted"/>
<evidence type="ECO:0000313" key="1">
    <source>
        <dbReference type="EMBL" id="EKE26798.1"/>
    </source>
</evidence>
<reference evidence="1" key="1">
    <citation type="journal article" date="2012" name="Science">
        <title>Fermentation, hydrogen, and sulfur metabolism in multiple uncultivated bacterial phyla.</title>
        <authorList>
            <person name="Wrighton K.C."/>
            <person name="Thomas B.C."/>
            <person name="Sharon I."/>
            <person name="Miller C.S."/>
            <person name="Castelle C.J."/>
            <person name="VerBerkmoes N.C."/>
            <person name="Wilkins M.J."/>
            <person name="Hettich R.L."/>
            <person name="Lipton M.S."/>
            <person name="Williams K.H."/>
            <person name="Long P.E."/>
            <person name="Banfield J.F."/>
        </authorList>
    </citation>
    <scope>NUCLEOTIDE SEQUENCE [LARGE SCALE GENOMIC DNA]</scope>
</reference>
<name>K2FV16_9BACT</name>
<sequence length="171" mass="20929">MELCRLNDKSRLSDRGNTDWENESDWTLTFKNNYDDETKELLSEVKSESLSILDRIWNKDTKIRDGIYAMKKVVISSNIIKETIFEKKMQYWDYFLITHSFTSKGYYFFMNYNWNLECFEGNLIDPNFDKRLNEQRLLKRQIDFEDFPEDIKKNFKEFMYERYQKSSQSLK</sequence>
<dbReference type="EMBL" id="AMFJ01000658">
    <property type="protein sequence ID" value="EKE26798.1"/>
    <property type="molecule type" value="Genomic_DNA"/>
</dbReference>
<protein>
    <submittedName>
        <fullName evidence="1">Uncharacterized protein</fullName>
    </submittedName>
</protein>
<organism evidence="1">
    <name type="scientific">uncultured bacterium</name>
    <name type="common">gcode 4</name>
    <dbReference type="NCBI Taxonomy" id="1234023"/>
    <lineage>
        <taxon>Bacteria</taxon>
        <taxon>environmental samples</taxon>
    </lineage>
</organism>